<sequence>MGTRLLFIDVGDAFGLLMKQSRGKKITVRERRKLKRTLNDIITLVPIPSPYSSERLNLVRQFKRTKKMEVESWAIEDTSQIRDSTKEGGEDNSFTVAIP</sequence>
<dbReference type="OMA" id="ESWAFED"/>
<dbReference type="Gramene" id="KVI05963">
    <property type="protein sequence ID" value="KVI05963"/>
    <property type="gene ID" value="Ccrd_015704"/>
</dbReference>
<evidence type="ECO:0000313" key="2">
    <source>
        <dbReference type="Proteomes" id="UP000243975"/>
    </source>
</evidence>
<evidence type="ECO:0000313" key="1">
    <source>
        <dbReference type="EMBL" id="KVI05963.1"/>
    </source>
</evidence>
<protein>
    <submittedName>
        <fullName evidence="1">Uncharacterized protein</fullName>
    </submittedName>
</protein>
<proteinExistence type="predicted"/>
<reference evidence="1 2" key="1">
    <citation type="journal article" date="2016" name="Sci. Rep.">
        <title>The genome sequence of the outbreeding globe artichoke constructed de novo incorporating a phase-aware low-pass sequencing strategy of F1 progeny.</title>
        <authorList>
            <person name="Scaglione D."/>
            <person name="Reyes-Chin-Wo S."/>
            <person name="Acquadro A."/>
            <person name="Froenicke L."/>
            <person name="Portis E."/>
            <person name="Beitel C."/>
            <person name="Tirone M."/>
            <person name="Mauro R."/>
            <person name="Lo Monaco A."/>
            <person name="Mauromicale G."/>
            <person name="Faccioli P."/>
            <person name="Cattivelli L."/>
            <person name="Rieseberg L."/>
            <person name="Michelmore R."/>
            <person name="Lanteri S."/>
        </authorList>
    </citation>
    <scope>NUCLEOTIDE SEQUENCE [LARGE SCALE GENOMIC DNA]</scope>
    <source>
        <tissue evidence="1">Leaf</tissue>
    </source>
</reference>
<dbReference type="Proteomes" id="UP000243975">
    <property type="component" value="Unassembled WGS sequence"/>
</dbReference>
<comment type="caution">
    <text evidence="1">The sequence shown here is derived from an EMBL/GenBank/DDBJ whole genome shotgun (WGS) entry which is preliminary data.</text>
</comment>
<dbReference type="STRING" id="59895.A0A103YBC0"/>
<dbReference type="AlphaFoldDB" id="A0A103YBC0"/>
<gene>
    <name evidence="1" type="ORF">Ccrd_015704</name>
</gene>
<organism evidence="1 2">
    <name type="scientific">Cynara cardunculus var. scolymus</name>
    <name type="common">Globe artichoke</name>
    <name type="synonym">Cynara scolymus</name>
    <dbReference type="NCBI Taxonomy" id="59895"/>
    <lineage>
        <taxon>Eukaryota</taxon>
        <taxon>Viridiplantae</taxon>
        <taxon>Streptophyta</taxon>
        <taxon>Embryophyta</taxon>
        <taxon>Tracheophyta</taxon>
        <taxon>Spermatophyta</taxon>
        <taxon>Magnoliopsida</taxon>
        <taxon>eudicotyledons</taxon>
        <taxon>Gunneridae</taxon>
        <taxon>Pentapetalae</taxon>
        <taxon>asterids</taxon>
        <taxon>campanulids</taxon>
        <taxon>Asterales</taxon>
        <taxon>Asteraceae</taxon>
        <taxon>Carduoideae</taxon>
        <taxon>Cardueae</taxon>
        <taxon>Carduinae</taxon>
        <taxon>Cynara</taxon>
    </lineage>
</organism>
<name>A0A103YBC0_CYNCS</name>
<keyword evidence="2" id="KW-1185">Reference proteome</keyword>
<dbReference type="EMBL" id="LEKV01001857">
    <property type="protein sequence ID" value="KVI05963.1"/>
    <property type="molecule type" value="Genomic_DNA"/>
</dbReference>
<accession>A0A103YBC0</accession>